<dbReference type="PANTHER" id="PTHR30352">
    <property type="entry name" value="PYRUVATE FORMATE-LYASE-ACTIVATING ENZYME"/>
    <property type="match status" value="1"/>
</dbReference>
<keyword evidence="4 6" id="KW-0408">Iron</keyword>
<protein>
    <submittedName>
        <fullName evidence="8">AmmeMemoRadiSam system radical SAM enzyme</fullName>
    </submittedName>
</protein>
<dbReference type="CDD" id="cd01335">
    <property type="entry name" value="Radical_SAM"/>
    <property type="match status" value="1"/>
</dbReference>
<evidence type="ECO:0000256" key="6">
    <source>
        <dbReference type="PIRSR" id="PIRSR004869-50"/>
    </source>
</evidence>
<dbReference type="AlphaFoldDB" id="A0A9D9DZK1"/>
<reference evidence="8" key="1">
    <citation type="submission" date="2020-10" db="EMBL/GenBank/DDBJ databases">
        <authorList>
            <person name="Gilroy R."/>
        </authorList>
    </citation>
    <scope>NUCLEOTIDE SEQUENCE</scope>
    <source>
        <strain evidence="8">7293</strain>
    </source>
</reference>
<dbReference type="Gene3D" id="3.20.20.70">
    <property type="entry name" value="Aldolase class I"/>
    <property type="match status" value="1"/>
</dbReference>
<dbReference type="InterPro" id="IPR016431">
    <property type="entry name" value="Pyrv-formate_lyase-activ_prd"/>
</dbReference>
<evidence type="ECO:0000313" key="9">
    <source>
        <dbReference type="Proteomes" id="UP000823615"/>
    </source>
</evidence>
<dbReference type="PROSITE" id="PS51918">
    <property type="entry name" value="RADICAL_SAM"/>
    <property type="match status" value="1"/>
</dbReference>
<dbReference type="SFLD" id="SFLDG01101">
    <property type="entry name" value="Uncharacterised_Radical_SAM_Su"/>
    <property type="match status" value="1"/>
</dbReference>
<keyword evidence="5 6" id="KW-0411">Iron-sulfur</keyword>
<keyword evidence="2 6" id="KW-0949">S-adenosyl-L-methionine</keyword>
<dbReference type="InterPro" id="IPR034457">
    <property type="entry name" value="Organic_radical-activating"/>
</dbReference>
<dbReference type="GO" id="GO:0051539">
    <property type="term" value="F:4 iron, 4 sulfur cluster binding"/>
    <property type="evidence" value="ECO:0007669"/>
    <property type="project" value="UniProtKB-KW"/>
</dbReference>
<evidence type="ECO:0000256" key="1">
    <source>
        <dbReference type="ARBA" id="ARBA00022485"/>
    </source>
</evidence>
<dbReference type="InterPro" id="IPR058240">
    <property type="entry name" value="rSAM_sf"/>
</dbReference>
<dbReference type="GO" id="GO:0003824">
    <property type="term" value="F:catalytic activity"/>
    <property type="evidence" value="ECO:0007669"/>
    <property type="project" value="InterPro"/>
</dbReference>
<dbReference type="EMBL" id="JADIMT010000031">
    <property type="protein sequence ID" value="MBO8435733.1"/>
    <property type="molecule type" value="Genomic_DNA"/>
</dbReference>
<feature type="binding site" evidence="6">
    <location>
        <position position="75"/>
    </location>
    <ligand>
        <name>[4Fe-4S] cluster</name>
        <dbReference type="ChEBI" id="CHEBI:49883"/>
        <note>4Fe-4S-S-AdoMet</note>
    </ligand>
</feature>
<dbReference type="NCBIfam" id="TIGR04337">
    <property type="entry name" value="AmmeMemoSam_rS"/>
    <property type="match status" value="1"/>
</dbReference>
<gene>
    <name evidence="8" type="primary">amrS</name>
    <name evidence="8" type="ORF">IAA97_01975</name>
</gene>
<dbReference type="InterPro" id="IPR007197">
    <property type="entry name" value="rSAM"/>
</dbReference>
<keyword evidence="1" id="KW-0004">4Fe-4S</keyword>
<feature type="domain" description="Radical SAM core" evidence="7">
    <location>
        <begin position="60"/>
        <end position="267"/>
    </location>
</feature>
<evidence type="ECO:0000256" key="5">
    <source>
        <dbReference type="ARBA" id="ARBA00023014"/>
    </source>
</evidence>
<reference evidence="8" key="2">
    <citation type="journal article" date="2021" name="PeerJ">
        <title>Extensive microbial diversity within the chicken gut microbiome revealed by metagenomics and culture.</title>
        <authorList>
            <person name="Gilroy R."/>
            <person name="Ravi A."/>
            <person name="Getino M."/>
            <person name="Pursley I."/>
            <person name="Horton D.L."/>
            <person name="Alikhan N.F."/>
            <person name="Baker D."/>
            <person name="Gharbi K."/>
            <person name="Hall N."/>
            <person name="Watson M."/>
            <person name="Adriaenssens E.M."/>
            <person name="Foster-Nyarko E."/>
            <person name="Jarju S."/>
            <person name="Secka A."/>
            <person name="Antonio M."/>
            <person name="Oren A."/>
            <person name="Chaudhuri R.R."/>
            <person name="La Ragione R."/>
            <person name="Hildebrand F."/>
            <person name="Pallen M.J."/>
        </authorList>
    </citation>
    <scope>NUCLEOTIDE SEQUENCE</scope>
    <source>
        <strain evidence="8">7293</strain>
    </source>
</reference>
<comment type="caution">
    <text evidence="8">The sequence shown here is derived from an EMBL/GenBank/DDBJ whole genome shotgun (WGS) entry which is preliminary data.</text>
</comment>
<name>A0A9D9DZK1_9SPIO</name>
<feature type="binding site" evidence="6">
    <location>
        <position position="79"/>
    </location>
    <ligand>
        <name>[4Fe-4S] cluster</name>
        <dbReference type="ChEBI" id="CHEBI:49883"/>
        <note>4Fe-4S-S-AdoMet</note>
    </ligand>
</feature>
<sequence length="314" mass="35668">MRRSSVKATCDFCFRECTIEEGKTGWCHARKCKDGKLTSLAYSAMPAIAIDPIEKKPLYHFLPGSVTLSFGASGCNFNCDFCQNWQLSQRHENGEKVSISTPSLYAKSHNIPSISYTYSEPLVWQDWMIESAENATELGIKNVMVSNGSFSKSALERTLPWLDAFNIDLKGDETFYRNICHGEMKPVINAIETIAERGKHIEVTTMLIEGIHDEAMIEFLGKELNARDIKVWHLSRFYPQYKMNNLKPTSELYLNKMIQIAKESNIPYIYAGNSVLKNETRCPSCGKVIRERPGEIIQDGRCKYCGNAIYGVWK</sequence>
<dbReference type="GO" id="GO:0046872">
    <property type="term" value="F:metal ion binding"/>
    <property type="evidence" value="ECO:0007669"/>
    <property type="project" value="UniProtKB-KW"/>
</dbReference>
<dbReference type="Pfam" id="PF04055">
    <property type="entry name" value="Radical_SAM"/>
    <property type="match status" value="1"/>
</dbReference>
<accession>A0A9D9DZK1</accession>
<evidence type="ECO:0000313" key="8">
    <source>
        <dbReference type="EMBL" id="MBO8435733.1"/>
    </source>
</evidence>
<evidence type="ECO:0000256" key="3">
    <source>
        <dbReference type="ARBA" id="ARBA00022723"/>
    </source>
</evidence>
<organism evidence="8 9">
    <name type="scientific">Candidatus Ornithospirochaeta stercoripullorum</name>
    <dbReference type="NCBI Taxonomy" id="2840899"/>
    <lineage>
        <taxon>Bacteria</taxon>
        <taxon>Pseudomonadati</taxon>
        <taxon>Spirochaetota</taxon>
        <taxon>Spirochaetia</taxon>
        <taxon>Spirochaetales</taxon>
        <taxon>Spirochaetaceae</taxon>
        <taxon>Spirochaetaceae incertae sedis</taxon>
        <taxon>Candidatus Ornithospirochaeta</taxon>
    </lineage>
</organism>
<proteinExistence type="predicted"/>
<dbReference type="SUPFAM" id="SSF102114">
    <property type="entry name" value="Radical SAM enzymes"/>
    <property type="match status" value="1"/>
</dbReference>
<dbReference type="Proteomes" id="UP000823615">
    <property type="component" value="Unassembled WGS sequence"/>
</dbReference>
<dbReference type="InterPro" id="IPR013785">
    <property type="entry name" value="Aldolase_TIM"/>
</dbReference>
<evidence type="ECO:0000256" key="2">
    <source>
        <dbReference type="ARBA" id="ARBA00022691"/>
    </source>
</evidence>
<dbReference type="SFLD" id="SFLDS00029">
    <property type="entry name" value="Radical_SAM"/>
    <property type="match status" value="1"/>
</dbReference>
<feature type="binding site" evidence="6">
    <location>
        <position position="82"/>
    </location>
    <ligand>
        <name>[4Fe-4S] cluster</name>
        <dbReference type="ChEBI" id="CHEBI:49883"/>
        <note>4Fe-4S-S-AdoMet</note>
    </ligand>
</feature>
<evidence type="ECO:0000256" key="4">
    <source>
        <dbReference type="ARBA" id="ARBA00023004"/>
    </source>
</evidence>
<keyword evidence="3 6" id="KW-0479">Metal-binding</keyword>
<comment type="cofactor">
    <cofactor evidence="6">
        <name>[4Fe-4S] cluster</name>
        <dbReference type="ChEBI" id="CHEBI:49883"/>
    </cofactor>
    <text evidence="6">Binds 1 [4Fe-4S] cluster. The cluster is coordinated with 3 cysteines and an exchangeable S-adenosyl-L-methionine.</text>
</comment>
<dbReference type="PIRSF" id="PIRSF004869">
    <property type="entry name" value="PflX_prd"/>
    <property type="match status" value="1"/>
</dbReference>
<dbReference type="InterPro" id="IPR027596">
    <property type="entry name" value="AmmeMemoSam_rS"/>
</dbReference>
<dbReference type="PANTHER" id="PTHR30352:SF5">
    <property type="entry name" value="PYRUVATE FORMATE-LYASE 1-ACTIVATING ENZYME"/>
    <property type="match status" value="1"/>
</dbReference>
<evidence type="ECO:0000259" key="7">
    <source>
        <dbReference type="PROSITE" id="PS51918"/>
    </source>
</evidence>